<feature type="non-terminal residue" evidence="1">
    <location>
        <position position="56"/>
    </location>
</feature>
<reference evidence="1" key="1">
    <citation type="submission" date="2018-05" db="EMBL/GenBank/DDBJ databases">
        <authorList>
            <person name="Lanie J.A."/>
            <person name="Ng W.-L."/>
            <person name="Kazmierczak K.M."/>
            <person name="Andrzejewski T.M."/>
            <person name="Davidsen T.M."/>
            <person name="Wayne K.J."/>
            <person name="Tettelin H."/>
            <person name="Glass J.I."/>
            <person name="Rusch D."/>
            <person name="Podicherti R."/>
            <person name="Tsui H.-C.T."/>
            <person name="Winkler M.E."/>
        </authorList>
    </citation>
    <scope>NUCLEOTIDE SEQUENCE</scope>
</reference>
<dbReference type="Gene3D" id="2.30.280.20">
    <property type="match status" value="1"/>
</dbReference>
<gene>
    <name evidence="1" type="ORF">METZ01_LOCUS423605</name>
</gene>
<dbReference type="AlphaFoldDB" id="A0A382XJX3"/>
<dbReference type="EMBL" id="UINC01167964">
    <property type="protein sequence ID" value="SVD70751.1"/>
    <property type="molecule type" value="Genomic_DNA"/>
</dbReference>
<name>A0A382XJX3_9ZZZZ</name>
<protein>
    <submittedName>
        <fullName evidence="1">Uncharacterized protein</fullName>
    </submittedName>
</protein>
<organism evidence="1">
    <name type="scientific">marine metagenome</name>
    <dbReference type="NCBI Taxonomy" id="408172"/>
    <lineage>
        <taxon>unclassified sequences</taxon>
        <taxon>metagenomes</taxon>
        <taxon>ecological metagenomes</taxon>
    </lineage>
</organism>
<proteinExistence type="predicted"/>
<accession>A0A382XJX3</accession>
<evidence type="ECO:0000313" key="1">
    <source>
        <dbReference type="EMBL" id="SVD70751.1"/>
    </source>
</evidence>
<sequence>MGLQVGVTLRYPRDRRPDAEVIDDVPNFFFLTHTPDGLGQAQLEKGINRMRDVESP</sequence>